<reference evidence="2" key="1">
    <citation type="journal article" date="2011" name="Nature">
        <title>Genome sequence and analysis of the tuber crop potato.</title>
        <authorList>
            <consortium name="The Potato Genome Sequencing Consortium"/>
        </authorList>
    </citation>
    <scope>NUCLEOTIDE SEQUENCE [LARGE SCALE GENOMIC DNA]</scope>
    <source>
        <strain evidence="2">cv. DM1-3 516 R44</strain>
    </source>
</reference>
<dbReference type="PaxDb" id="4113-PGSC0003DMT400083022"/>
<sequence>MHPDGSVEILYFPIKTRHSLEFLGRRCCYWSCWLELLLSPTWWQSGGARLLSSSDKGTEGGSRAVAGWSSCSVGWLYSPAAAAVLAELLSTGNWSRSDQRLLVLALLFRRRRRKKGEGEKERRPAAAGCPRRHCCRVAVGTHRKRDKGGGRRDFTGWRRRSLLVTGR</sequence>
<keyword evidence="2" id="KW-1185">Reference proteome</keyword>
<dbReference type="Proteomes" id="UP000011115">
    <property type="component" value="Unassembled WGS sequence"/>
</dbReference>
<name>M1D6C5_SOLTU</name>
<dbReference type="EnsemblPlants" id="PGSC0003DMT400083022">
    <property type="protein sequence ID" value="PGSC0003DMT400083022"/>
    <property type="gene ID" value="PGSC0003DMG400033025"/>
</dbReference>
<protein>
    <submittedName>
        <fullName evidence="1">Uncharacterized protein</fullName>
    </submittedName>
</protein>
<accession>M1D6C5</accession>
<reference evidence="1" key="2">
    <citation type="submission" date="2015-06" db="UniProtKB">
        <authorList>
            <consortium name="EnsemblPlants"/>
        </authorList>
    </citation>
    <scope>IDENTIFICATION</scope>
    <source>
        <strain evidence="1">DM1-3 516 R44</strain>
    </source>
</reference>
<organism evidence="1 2">
    <name type="scientific">Solanum tuberosum</name>
    <name type="common">Potato</name>
    <dbReference type="NCBI Taxonomy" id="4113"/>
    <lineage>
        <taxon>Eukaryota</taxon>
        <taxon>Viridiplantae</taxon>
        <taxon>Streptophyta</taxon>
        <taxon>Embryophyta</taxon>
        <taxon>Tracheophyta</taxon>
        <taxon>Spermatophyta</taxon>
        <taxon>Magnoliopsida</taxon>
        <taxon>eudicotyledons</taxon>
        <taxon>Gunneridae</taxon>
        <taxon>Pentapetalae</taxon>
        <taxon>asterids</taxon>
        <taxon>lamiids</taxon>
        <taxon>Solanales</taxon>
        <taxon>Solanaceae</taxon>
        <taxon>Solanoideae</taxon>
        <taxon>Solaneae</taxon>
        <taxon>Solanum</taxon>
    </lineage>
</organism>
<dbReference type="AlphaFoldDB" id="M1D6C5"/>
<evidence type="ECO:0000313" key="1">
    <source>
        <dbReference type="EnsemblPlants" id="PGSC0003DMT400083022"/>
    </source>
</evidence>
<dbReference type="Gramene" id="PGSC0003DMT400083022">
    <property type="protein sequence ID" value="PGSC0003DMT400083022"/>
    <property type="gene ID" value="PGSC0003DMG400033025"/>
</dbReference>
<dbReference type="InParanoid" id="M1D6C5"/>
<proteinExistence type="predicted"/>
<evidence type="ECO:0000313" key="2">
    <source>
        <dbReference type="Proteomes" id="UP000011115"/>
    </source>
</evidence>
<dbReference type="HOGENOM" id="CLU_1597328_0_0_1"/>